<comment type="caution">
    <text evidence="1">The sequence shown here is derived from an EMBL/GenBank/DDBJ whole genome shotgun (WGS) entry which is preliminary data.</text>
</comment>
<organism evidence="1 2">
    <name type="scientific">Pseudomonas baetica</name>
    <dbReference type="NCBI Taxonomy" id="674054"/>
    <lineage>
        <taxon>Bacteria</taxon>
        <taxon>Pseudomonadati</taxon>
        <taxon>Pseudomonadota</taxon>
        <taxon>Gammaproteobacteria</taxon>
        <taxon>Pseudomonadales</taxon>
        <taxon>Pseudomonadaceae</taxon>
        <taxon>Pseudomonas</taxon>
    </lineage>
</organism>
<name>A0ABX4Q0X5_9PSED</name>
<gene>
    <name evidence="1" type="ORF">ATI02_3348</name>
</gene>
<sequence length="149" mass="16850">MSNDKKPRVRNRDKRFTLRVTQEEKDFLLAAMAATNSKSVVELVLNSINNSGIVLVSEVEKYSTVLSKAKDLGSNIKKGIDHIQKKPEKFQTLINYLEKDDGKNLNAIVSFSANLDRAVKGYCFYEENVKRLTDLTLKDVIKAKKKKGV</sequence>
<dbReference type="EMBL" id="PHHE01000001">
    <property type="protein sequence ID" value="PKA70443.1"/>
    <property type="molecule type" value="Genomic_DNA"/>
</dbReference>
<reference evidence="1 2" key="1">
    <citation type="submission" date="2017-11" db="EMBL/GenBank/DDBJ databases">
        <title>Genome sequencing of a diverse group of Pseudomonas species.</title>
        <authorList>
            <person name="Loper J."/>
        </authorList>
    </citation>
    <scope>NUCLEOTIDE SEQUENCE [LARGE SCALE GENOMIC DNA]</scope>
    <source>
        <strain evidence="1 2">LMG 25716</strain>
    </source>
</reference>
<dbReference type="Proteomes" id="UP000232455">
    <property type="component" value="Unassembled WGS sequence"/>
</dbReference>
<evidence type="ECO:0000313" key="2">
    <source>
        <dbReference type="Proteomes" id="UP000232455"/>
    </source>
</evidence>
<dbReference type="RefSeq" id="WP_100846835.1">
    <property type="nucleotide sequence ID" value="NZ_PHHE01000001.1"/>
</dbReference>
<evidence type="ECO:0000313" key="1">
    <source>
        <dbReference type="EMBL" id="PKA70443.1"/>
    </source>
</evidence>
<protein>
    <submittedName>
        <fullName evidence="1">Uncharacterized protein</fullName>
    </submittedName>
</protein>
<proteinExistence type="predicted"/>
<accession>A0ABX4Q0X5</accession>
<keyword evidence="2" id="KW-1185">Reference proteome</keyword>